<keyword evidence="1" id="KW-0812">Transmembrane</keyword>
<evidence type="ECO:0000313" key="3">
    <source>
        <dbReference type="Proteomes" id="UP001253848"/>
    </source>
</evidence>
<protein>
    <recommendedName>
        <fullName evidence="4">DUF4412 domain-containing protein</fullName>
    </recommendedName>
</protein>
<evidence type="ECO:0008006" key="4">
    <source>
        <dbReference type="Google" id="ProtNLM"/>
    </source>
</evidence>
<dbReference type="EMBL" id="JAVRHN010000001">
    <property type="protein sequence ID" value="MDT0685087.1"/>
    <property type="molecule type" value="Genomic_DNA"/>
</dbReference>
<organism evidence="2 3">
    <name type="scientific">Autumnicola psychrophila</name>
    <dbReference type="NCBI Taxonomy" id="3075592"/>
    <lineage>
        <taxon>Bacteria</taxon>
        <taxon>Pseudomonadati</taxon>
        <taxon>Bacteroidota</taxon>
        <taxon>Flavobacteriia</taxon>
        <taxon>Flavobacteriales</taxon>
        <taxon>Flavobacteriaceae</taxon>
        <taxon>Autumnicola</taxon>
    </lineage>
</organism>
<keyword evidence="3" id="KW-1185">Reference proteome</keyword>
<dbReference type="RefSeq" id="WP_311498522.1">
    <property type="nucleotide sequence ID" value="NZ_JAVRHN010000001.1"/>
</dbReference>
<keyword evidence="1" id="KW-0472">Membrane</keyword>
<name>A0ABU3DMZ7_9FLAO</name>
<proteinExistence type="predicted"/>
<comment type="caution">
    <text evidence="2">The sequence shown here is derived from an EMBL/GenBank/DDBJ whole genome shotgun (WGS) entry which is preliminary data.</text>
</comment>
<reference evidence="2 3" key="1">
    <citation type="submission" date="2023-09" db="EMBL/GenBank/DDBJ databases">
        <authorList>
            <person name="Rey-Velasco X."/>
        </authorList>
    </citation>
    <scope>NUCLEOTIDE SEQUENCE [LARGE SCALE GENOMIC DNA]</scope>
    <source>
        <strain evidence="2 3">F225</strain>
    </source>
</reference>
<evidence type="ECO:0000313" key="2">
    <source>
        <dbReference type="EMBL" id="MDT0685087.1"/>
    </source>
</evidence>
<evidence type="ECO:0000256" key="1">
    <source>
        <dbReference type="SAM" id="Phobius"/>
    </source>
</evidence>
<accession>A0ABU3DMZ7</accession>
<keyword evidence="1" id="KW-1133">Transmembrane helix</keyword>
<sequence length="261" mass="30189">MKKAKNYLDKFGGTPWNISRRDTSSHFVYTAVNYVFILFFFVACSSTKNQTAKTAEPTKFVFEKSSISSQSGIANLKSKQDSLIDALANPNGEDSTMVKQLKEMPWTDLLTETPETKIYIEVQNDSIWRHREQNGEMIGDYLMIQKDSGILHYYDKSKSVNYRNYDLFSIKDEYEVLENRNDRKEIKGFDCYKLSIIIKDTISDFGNTIYEMYVTDQIALPIHSVINLTKLVPHTFPMEIKISEEKLPGLADKYELIAIEY</sequence>
<gene>
    <name evidence="2" type="ORF">RM541_01845</name>
</gene>
<feature type="transmembrane region" description="Helical" evidence="1">
    <location>
        <begin position="26"/>
        <end position="43"/>
    </location>
</feature>
<dbReference type="Proteomes" id="UP001253848">
    <property type="component" value="Unassembled WGS sequence"/>
</dbReference>